<feature type="domain" description="HhH-GPD" evidence="10">
    <location>
        <begin position="57"/>
        <end position="209"/>
    </location>
</feature>
<evidence type="ECO:0000256" key="4">
    <source>
        <dbReference type="ARBA" id="ARBA00022763"/>
    </source>
</evidence>
<evidence type="ECO:0000256" key="3">
    <source>
        <dbReference type="ARBA" id="ARBA00022723"/>
    </source>
</evidence>
<comment type="caution">
    <text evidence="11">The sequence shown here is derived from an EMBL/GenBank/DDBJ whole genome shotgun (WGS) entry which is preliminary data.</text>
</comment>
<reference evidence="11" key="1">
    <citation type="submission" date="2018-03" db="EMBL/GenBank/DDBJ databases">
        <authorList>
            <person name="Nunes O.C."/>
            <person name="Lopes A.R."/>
            <person name="Froufe H."/>
            <person name="Munoz-Merida A."/>
            <person name="Barroso C."/>
            <person name="Egas C."/>
        </authorList>
    </citation>
    <scope>NUCLEOTIDE SEQUENCE</scope>
    <source>
        <strain evidence="11">ON4</strain>
    </source>
</reference>
<evidence type="ECO:0000256" key="1">
    <source>
        <dbReference type="ARBA" id="ARBA00001966"/>
    </source>
</evidence>
<dbReference type="SMART" id="SM00478">
    <property type="entry name" value="ENDO3c"/>
    <property type="match status" value="1"/>
</dbReference>
<evidence type="ECO:0000259" key="10">
    <source>
        <dbReference type="SMART" id="SM00478"/>
    </source>
</evidence>
<dbReference type="SUPFAM" id="SSF48150">
    <property type="entry name" value="DNA-glycosylase"/>
    <property type="match status" value="1"/>
</dbReference>
<evidence type="ECO:0000256" key="7">
    <source>
        <dbReference type="ARBA" id="ARBA00023014"/>
    </source>
</evidence>
<keyword evidence="9" id="KW-0326">Glycosidase</keyword>
<dbReference type="EMBL" id="PXVD01000001">
    <property type="protein sequence ID" value="MDJ1369849.1"/>
    <property type="molecule type" value="Genomic_DNA"/>
</dbReference>
<dbReference type="CDD" id="cd00056">
    <property type="entry name" value="ENDO3c"/>
    <property type="match status" value="1"/>
</dbReference>
<evidence type="ECO:0000256" key="2">
    <source>
        <dbReference type="ARBA" id="ARBA00008343"/>
    </source>
</evidence>
<gene>
    <name evidence="11" type="ORF">C7K25_00415</name>
</gene>
<dbReference type="InterPro" id="IPR023170">
    <property type="entry name" value="HhH_base_excis_C"/>
</dbReference>
<protein>
    <submittedName>
        <fullName evidence="11">A/G-specific adenine glycosylase</fullName>
    </submittedName>
</protein>
<dbReference type="Gene3D" id="1.10.1670.10">
    <property type="entry name" value="Helix-hairpin-Helix base-excision DNA repair enzymes (C-terminal)"/>
    <property type="match status" value="1"/>
</dbReference>
<keyword evidence="12" id="KW-1185">Reference proteome</keyword>
<dbReference type="Pfam" id="PF00730">
    <property type="entry name" value="HhH-GPD"/>
    <property type="match status" value="1"/>
</dbReference>
<evidence type="ECO:0000256" key="5">
    <source>
        <dbReference type="ARBA" id="ARBA00022801"/>
    </source>
</evidence>
<dbReference type="PANTHER" id="PTHR42944:SF1">
    <property type="entry name" value="ADENINE DNA GLYCOSYLASE"/>
    <property type="match status" value="1"/>
</dbReference>
<dbReference type="InterPro" id="IPR011257">
    <property type="entry name" value="DNA_glycosylase"/>
</dbReference>
<keyword evidence="5" id="KW-0378">Hydrolase</keyword>
<organism evidence="11 12">
    <name type="scientific">Gulosibacter molinativorax</name>
    <dbReference type="NCBI Taxonomy" id="256821"/>
    <lineage>
        <taxon>Bacteria</taxon>
        <taxon>Bacillati</taxon>
        <taxon>Actinomycetota</taxon>
        <taxon>Actinomycetes</taxon>
        <taxon>Micrococcales</taxon>
        <taxon>Microbacteriaceae</taxon>
        <taxon>Gulosibacter</taxon>
    </lineage>
</organism>
<dbReference type="InterPro" id="IPR004035">
    <property type="entry name" value="Endouclease-III_FeS-bd_BS"/>
</dbReference>
<dbReference type="PANTHER" id="PTHR42944">
    <property type="entry name" value="ADENINE DNA GLYCOSYLASE"/>
    <property type="match status" value="1"/>
</dbReference>
<keyword evidence="3" id="KW-0479">Metal-binding</keyword>
<dbReference type="Proteomes" id="UP001170379">
    <property type="component" value="Unassembled WGS sequence"/>
</dbReference>
<keyword evidence="4" id="KW-0227">DNA damage</keyword>
<proteinExistence type="inferred from homology"/>
<dbReference type="InterPro" id="IPR003265">
    <property type="entry name" value="HhH-GPD_domain"/>
</dbReference>
<keyword evidence="7" id="KW-0411">Iron-sulfur</keyword>
<evidence type="ECO:0000256" key="8">
    <source>
        <dbReference type="ARBA" id="ARBA00023204"/>
    </source>
</evidence>
<name>A0ABT7C3M1_9MICO</name>
<evidence type="ECO:0000256" key="6">
    <source>
        <dbReference type="ARBA" id="ARBA00023004"/>
    </source>
</evidence>
<evidence type="ECO:0000256" key="9">
    <source>
        <dbReference type="ARBA" id="ARBA00023295"/>
    </source>
</evidence>
<reference evidence="11" key="2">
    <citation type="journal article" date="2022" name="Sci. Rep.">
        <title>In silico prediction of the enzymes involved in the degradation of the herbicide molinate by Gulosibacter molinativorax ON4T.</title>
        <authorList>
            <person name="Lopes A.R."/>
            <person name="Bunin E."/>
            <person name="Viana A.T."/>
            <person name="Froufe H."/>
            <person name="Munoz-Merida A."/>
            <person name="Pinho D."/>
            <person name="Figueiredo J."/>
            <person name="Barroso C."/>
            <person name="Vaz-Moreira I."/>
            <person name="Bellanger X."/>
            <person name="Egas C."/>
            <person name="Nunes O.C."/>
        </authorList>
    </citation>
    <scope>NUCLEOTIDE SEQUENCE</scope>
    <source>
        <strain evidence="11">ON4</strain>
    </source>
</reference>
<sequence>MNEPALIASVRSDDATSADRSVEIVERVIAWFEANQRPFPWRDPDCSAWGILVSEVMSQQTQMSRVEPKWREFMELWPTPAAMAEAPVAEVIRRWDRLGYPRRAVNLHRCAVAIVAEHGGSVPSDRDALLALPAIGAYTSAAVASFAFLRREPVVDTNVRRVLARAIHGEAVAWPANSKRDEREMLALLPEDPARAKLWNAGAMELGAVKCQSKKPLCEACPIAELCTWRERDYPAATEKPRVQAKFEGSDRQLRGRVMAVLREHPDGVVFADLPEFVEASGVPAASGTVDVAHANRTLQLAEDLVRDGLAQRDGSRIRLPH</sequence>
<dbReference type="RefSeq" id="WP_084147265.1">
    <property type="nucleotide sequence ID" value="NZ_CP028426.1"/>
</dbReference>
<evidence type="ECO:0000313" key="11">
    <source>
        <dbReference type="EMBL" id="MDJ1369849.1"/>
    </source>
</evidence>
<accession>A0ABT7C3M1</accession>
<dbReference type="Gene3D" id="1.10.340.30">
    <property type="entry name" value="Hypothetical protein, domain 2"/>
    <property type="match status" value="1"/>
</dbReference>
<dbReference type="InterPro" id="IPR044298">
    <property type="entry name" value="MIG/MutY"/>
</dbReference>
<comment type="similarity">
    <text evidence="2">Belongs to the Nth/MutY family.</text>
</comment>
<comment type="cofactor">
    <cofactor evidence="1">
        <name>[4Fe-4S] cluster</name>
        <dbReference type="ChEBI" id="CHEBI:49883"/>
    </cofactor>
</comment>
<keyword evidence="6" id="KW-0408">Iron</keyword>
<evidence type="ECO:0000313" key="12">
    <source>
        <dbReference type="Proteomes" id="UP001170379"/>
    </source>
</evidence>
<dbReference type="PROSITE" id="PS00764">
    <property type="entry name" value="ENDONUCLEASE_III_1"/>
    <property type="match status" value="1"/>
</dbReference>
<keyword evidence="8" id="KW-0234">DNA repair</keyword>